<proteinExistence type="predicted"/>
<organism evidence="3 4">
    <name type="scientific">Cryobacterium lactosi</name>
    <dbReference type="NCBI Taxonomy" id="1259202"/>
    <lineage>
        <taxon>Bacteria</taxon>
        <taxon>Bacillati</taxon>
        <taxon>Actinomycetota</taxon>
        <taxon>Actinomycetes</taxon>
        <taxon>Micrococcales</taxon>
        <taxon>Microbacteriaceae</taxon>
        <taxon>Cryobacterium</taxon>
    </lineage>
</organism>
<feature type="compositionally biased region" description="Basic and acidic residues" evidence="1">
    <location>
        <begin position="142"/>
        <end position="160"/>
    </location>
</feature>
<keyword evidence="2" id="KW-0732">Signal</keyword>
<accession>A0A4R9BJD3</accession>
<reference evidence="3 4" key="1">
    <citation type="submission" date="2019-03" db="EMBL/GenBank/DDBJ databases">
        <title>Genomics of glacier-inhabiting Cryobacterium strains.</title>
        <authorList>
            <person name="Liu Q."/>
            <person name="Xin Y.-H."/>
        </authorList>
    </citation>
    <scope>NUCLEOTIDE SEQUENCE [LARGE SCALE GENOMIC DNA]</scope>
    <source>
        <strain evidence="3 4">Sr59</strain>
    </source>
</reference>
<dbReference type="RefSeq" id="WP_134642077.1">
    <property type="nucleotide sequence ID" value="NZ_SOHM01000034.1"/>
</dbReference>
<comment type="caution">
    <text evidence="3">The sequence shown here is derived from an EMBL/GenBank/DDBJ whole genome shotgun (WGS) entry which is preliminary data.</text>
</comment>
<evidence type="ECO:0000256" key="2">
    <source>
        <dbReference type="SAM" id="SignalP"/>
    </source>
</evidence>
<feature type="compositionally biased region" description="Acidic residues" evidence="1">
    <location>
        <begin position="122"/>
        <end position="138"/>
    </location>
</feature>
<evidence type="ECO:0000256" key="1">
    <source>
        <dbReference type="SAM" id="MobiDB-lite"/>
    </source>
</evidence>
<evidence type="ECO:0000313" key="4">
    <source>
        <dbReference type="Proteomes" id="UP000298468"/>
    </source>
</evidence>
<evidence type="ECO:0008006" key="5">
    <source>
        <dbReference type="Google" id="ProtNLM"/>
    </source>
</evidence>
<dbReference type="Proteomes" id="UP000298468">
    <property type="component" value="Unassembled WGS sequence"/>
</dbReference>
<dbReference type="AlphaFoldDB" id="A0A4R9BJD3"/>
<keyword evidence="4" id="KW-1185">Reference proteome</keyword>
<dbReference type="PROSITE" id="PS51257">
    <property type="entry name" value="PROKAR_LIPOPROTEIN"/>
    <property type="match status" value="1"/>
</dbReference>
<feature type="signal peptide" evidence="2">
    <location>
        <begin position="1"/>
        <end position="28"/>
    </location>
</feature>
<feature type="region of interest" description="Disordered" evidence="1">
    <location>
        <begin position="110"/>
        <end position="160"/>
    </location>
</feature>
<protein>
    <recommendedName>
        <fullName evidence="5">Mucin-associated surface protein</fullName>
    </recommendedName>
</protein>
<gene>
    <name evidence="3" type="ORF">E3T61_17225</name>
</gene>
<name>A0A4R9BJD3_9MICO</name>
<feature type="chain" id="PRO_5038874911" description="Mucin-associated surface protein" evidence="2">
    <location>
        <begin position="29"/>
        <end position="160"/>
    </location>
</feature>
<feature type="compositionally biased region" description="Low complexity" evidence="1">
    <location>
        <begin position="110"/>
        <end position="121"/>
    </location>
</feature>
<dbReference type="EMBL" id="SOHM01000034">
    <property type="protein sequence ID" value="TFD85865.1"/>
    <property type="molecule type" value="Genomic_DNA"/>
</dbReference>
<evidence type="ECO:0000313" key="3">
    <source>
        <dbReference type="EMBL" id="TFD85865.1"/>
    </source>
</evidence>
<sequence>MIARTFRSSRARFVLAVAGLGLAGSLLAGCAGASPELDSGAAATLQDGVLAVSSAAAAGDFATAQTELGTVQTALADASAADAVTAARAAEIQAAIDLVGADLAASIVASTPVPTSTPEPVSTDDDDDNDDNDNDDDPAPAKPEKPAKDTGDCKKKDKCD</sequence>